<proteinExistence type="predicted"/>
<name>A0A8F6Y9M5_9RHOB</name>
<dbReference type="Pfam" id="PF07332">
    <property type="entry name" value="Phage_holin_3_6"/>
    <property type="match status" value="1"/>
</dbReference>
<evidence type="ECO:0000256" key="1">
    <source>
        <dbReference type="SAM" id="Phobius"/>
    </source>
</evidence>
<keyword evidence="1" id="KW-0472">Membrane</keyword>
<gene>
    <name evidence="2" type="ORF">KYE46_14375</name>
</gene>
<dbReference type="Proteomes" id="UP000825009">
    <property type="component" value="Chromosome"/>
</dbReference>
<protein>
    <submittedName>
        <fullName evidence="2">Phage holin family protein</fullName>
    </submittedName>
</protein>
<reference evidence="2 3" key="1">
    <citation type="submission" date="2021-07" db="EMBL/GenBank/DDBJ databases">
        <title>A novel Jannaschia species isolated from marine dinoflagellate Ceratoperidinium margalefii.</title>
        <authorList>
            <person name="Jiang Y."/>
            <person name="Li Z."/>
        </authorList>
    </citation>
    <scope>NUCLEOTIDE SEQUENCE [LARGE SCALE GENOMIC DNA]</scope>
    <source>
        <strain evidence="2 3">J12C1-MA-4</strain>
    </source>
</reference>
<organism evidence="2 3">
    <name type="scientific">Gymnodinialimonas ceratoperidinii</name>
    <dbReference type="NCBI Taxonomy" id="2856823"/>
    <lineage>
        <taxon>Bacteria</taxon>
        <taxon>Pseudomonadati</taxon>
        <taxon>Pseudomonadota</taxon>
        <taxon>Alphaproteobacteria</taxon>
        <taxon>Rhodobacterales</taxon>
        <taxon>Paracoccaceae</taxon>
        <taxon>Gymnodinialimonas</taxon>
    </lineage>
</organism>
<keyword evidence="1" id="KW-1133">Transmembrane helix</keyword>
<feature type="transmembrane region" description="Helical" evidence="1">
    <location>
        <begin position="81"/>
        <end position="101"/>
    </location>
</feature>
<keyword evidence="3" id="KW-1185">Reference proteome</keyword>
<dbReference type="EMBL" id="CP079194">
    <property type="protein sequence ID" value="QXT39099.1"/>
    <property type="molecule type" value="Genomic_DNA"/>
</dbReference>
<dbReference type="InterPro" id="IPR009937">
    <property type="entry name" value="Phage_holin_3_6"/>
</dbReference>
<dbReference type="RefSeq" id="WP_219001438.1">
    <property type="nucleotide sequence ID" value="NZ_CP079194.1"/>
</dbReference>
<evidence type="ECO:0000313" key="3">
    <source>
        <dbReference type="Proteomes" id="UP000825009"/>
    </source>
</evidence>
<evidence type="ECO:0000313" key="2">
    <source>
        <dbReference type="EMBL" id="QXT39099.1"/>
    </source>
</evidence>
<dbReference type="AlphaFoldDB" id="A0A8F6Y9M5"/>
<keyword evidence="1" id="KW-0812">Transmembrane</keyword>
<feature type="transmembrane region" description="Helical" evidence="1">
    <location>
        <begin position="51"/>
        <end position="75"/>
    </location>
</feature>
<dbReference type="KEGG" id="gce:KYE46_14375"/>
<sequence>MSAPQTNISASAHLLTEIVNQIGRILRKEAALAKAEVGENLSRAGAGIGMLVGAALLGLVALFAFAGAAVAALVSLAGWPVYWAALAVGGVLVLIAIILAMKGKNDLKPERLMPDRSISNVKRDVAAVKESINA</sequence>
<accession>A0A8F6Y9M5</accession>